<reference evidence="2" key="1">
    <citation type="submission" date="2018-05" db="EMBL/GenBank/DDBJ databases">
        <authorList>
            <person name="Lanie J.A."/>
            <person name="Ng W.-L."/>
            <person name="Kazmierczak K.M."/>
            <person name="Andrzejewski T.M."/>
            <person name="Davidsen T.M."/>
            <person name="Wayne K.J."/>
            <person name="Tettelin H."/>
            <person name="Glass J.I."/>
            <person name="Rusch D."/>
            <person name="Podicherti R."/>
            <person name="Tsui H.-C.T."/>
            <person name="Winkler M.E."/>
        </authorList>
    </citation>
    <scope>NUCLEOTIDE SEQUENCE</scope>
</reference>
<dbReference type="PANTHER" id="PTHR45997:SF1">
    <property type="entry name" value="DNA LIGASE 4"/>
    <property type="match status" value="1"/>
</dbReference>
<dbReference type="AlphaFoldDB" id="A0A382I6V8"/>
<dbReference type="GO" id="GO:0006297">
    <property type="term" value="P:nucleotide-excision repair, DNA gap filling"/>
    <property type="evidence" value="ECO:0007669"/>
    <property type="project" value="TreeGrafter"/>
</dbReference>
<evidence type="ECO:0000259" key="1">
    <source>
        <dbReference type="PROSITE" id="PS50160"/>
    </source>
</evidence>
<dbReference type="InterPro" id="IPR012310">
    <property type="entry name" value="DNA_ligase_ATP-dep_cent"/>
</dbReference>
<evidence type="ECO:0000313" key="2">
    <source>
        <dbReference type="EMBL" id="SVB94421.1"/>
    </source>
</evidence>
<dbReference type="PROSITE" id="PS50160">
    <property type="entry name" value="DNA_LIGASE_A3"/>
    <property type="match status" value="1"/>
</dbReference>
<name>A0A382I6V8_9ZZZZ</name>
<dbReference type="GO" id="GO:0006310">
    <property type="term" value="P:DNA recombination"/>
    <property type="evidence" value="ECO:0007669"/>
    <property type="project" value="InterPro"/>
</dbReference>
<dbReference type="InterPro" id="IPR016059">
    <property type="entry name" value="DNA_ligase_ATP-dep_CS"/>
</dbReference>
<dbReference type="PROSITE" id="PS00697">
    <property type="entry name" value="DNA_LIGASE_A1"/>
    <property type="match status" value="1"/>
</dbReference>
<feature type="non-terminal residue" evidence="2">
    <location>
        <position position="448"/>
    </location>
</feature>
<dbReference type="Pfam" id="PF01068">
    <property type="entry name" value="DNA_ligase_A_M"/>
    <property type="match status" value="1"/>
</dbReference>
<protein>
    <recommendedName>
        <fullName evidence="1">ATP-dependent DNA ligase family profile domain-containing protein</fullName>
    </recommendedName>
</protein>
<dbReference type="InterPro" id="IPR029710">
    <property type="entry name" value="LIG4"/>
</dbReference>
<accession>A0A382I6V8</accession>
<dbReference type="SUPFAM" id="SSF56091">
    <property type="entry name" value="DNA ligase/mRNA capping enzyme, catalytic domain"/>
    <property type="match status" value="1"/>
</dbReference>
<dbReference type="GO" id="GO:0003677">
    <property type="term" value="F:DNA binding"/>
    <property type="evidence" value="ECO:0007669"/>
    <property type="project" value="InterPro"/>
</dbReference>
<dbReference type="GO" id="GO:0005524">
    <property type="term" value="F:ATP binding"/>
    <property type="evidence" value="ECO:0007669"/>
    <property type="project" value="InterPro"/>
</dbReference>
<organism evidence="2">
    <name type="scientific">marine metagenome</name>
    <dbReference type="NCBI Taxonomy" id="408172"/>
    <lineage>
        <taxon>unclassified sequences</taxon>
        <taxon>metagenomes</taxon>
        <taxon>ecological metagenomes</taxon>
    </lineage>
</organism>
<gene>
    <name evidence="2" type="ORF">METZ01_LOCUS247275</name>
</gene>
<dbReference type="GO" id="GO:0006303">
    <property type="term" value="P:double-strand break repair via nonhomologous end joining"/>
    <property type="evidence" value="ECO:0007669"/>
    <property type="project" value="TreeGrafter"/>
</dbReference>
<dbReference type="PANTHER" id="PTHR45997">
    <property type="entry name" value="DNA LIGASE 4"/>
    <property type="match status" value="1"/>
</dbReference>
<feature type="domain" description="ATP-dependent DNA ligase family profile" evidence="1">
    <location>
        <begin position="341"/>
        <end position="444"/>
    </location>
</feature>
<proteinExistence type="predicted"/>
<sequence length="448" mass="52159">MVESGVFVAKKTDAMAKRVLDFYEDVRYKYLSAIEDPKEYGSEWKKAVKKIRSDFDGLGQFTTEVKRYLKEDNVFNEESLNPESNAAKQLYDSVKEMRFKSKEMNDPFAKQMGEKVVETLITKPSVYAMFIHYALRAHTHSIREEAWEAHDFKPDEITEGAKGLDLKLEDIPLYIIEHYGDDVDTTRVKSKFKGALKLLERVYLEANTAEQWDKLLAIDIKKDEESGIKSEDKKSEISFITPNKPMYRIFEVNDMKELKGFSGEWLVQEKFDGIRIQIHKKDKQAKIYTYNEKDITDKCKDIVAKINQKRFGDMILDAELILYDDDEPLHRADTIAHLFKGKYKDATLKAKIFDIMNHDSKNLVDAPLRERINILFYQLSPGSSDIFNFPSKKNSRIADSIKDVEKYAKDIMSSKTSEGVVIKDIESTYYIGNRKNPKWIKWKKFVDL</sequence>
<dbReference type="GO" id="GO:0032807">
    <property type="term" value="C:DNA ligase IV complex"/>
    <property type="evidence" value="ECO:0007669"/>
    <property type="project" value="TreeGrafter"/>
</dbReference>
<dbReference type="Gene3D" id="3.30.470.30">
    <property type="entry name" value="DNA ligase/mRNA capping enzyme"/>
    <property type="match status" value="1"/>
</dbReference>
<dbReference type="EMBL" id="UINC01065112">
    <property type="protein sequence ID" value="SVB94421.1"/>
    <property type="molecule type" value="Genomic_DNA"/>
</dbReference>
<dbReference type="GO" id="GO:0003910">
    <property type="term" value="F:DNA ligase (ATP) activity"/>
    <property type="evidence" value="ECO:0007669"/>
    <property type="project" value="InterPro"/>
</dbReference>